<sequence>MLPDPDPVRAFVRRHPAVREATRRIRVHLPERFGGIDPARLPPRVRRFELPLPRRGVTPPHQPDAIRVEAPGDLWLPRHLQRGGLAGYEPESLACFLAAVEHARSGAVLDVGANIGIYSALAAARSDRAVFSFEPTVEVATVARTIAEENGLDYTVLSLALSNHTGTAALRLSAISDASNSLATGHRPEIGRREVEVDTLAHWRERQAVVPAIVKIDTEATEPEVLAGALELLRSFRPWIFCEVRPALGVAERLMALLEPHHYVWFHLEGAPPYAPRTTITAREDHHSRLWLFAPGMPPAHFWDAAAEWRTALADC</sequence>
<dbReference type="NCBIfam" id="TIGR01444">
    <property type="entry name" value="fkbM_fam"/>
    <property type="match status" value="1"/>
</dbReference>
<organism evidence="2 3">
    <name type="scientific">Lipingzhangella rawalii</name>
    <dbReference type="NCBI Taxonomy" id="2055835"/>
    <lineage>
        <taxon>Bacteria</taxon>
        <taxon>Bacillati</taxon>
        <taxon>Actinomycetota</taxon>
        <taxon>Actinomycetes</taxon>
        <taxon>Streptosporangiales</taxon>
        <taxon>Nocardiopsidaceae</taxon>
        <taxon>Lipingzhangella</taxon>
    </lineage>
</organism>
<gene>
    <name evidence="2" type="ORF">RIF23_17680</name>
</gene>
<comment type="caution">
    <text evidence="2">The sequence shown here is derived from an EMBL/GenBank/DDBJ whole genome shotgun (WGS) entry which is preliminary data.</text>
</comment>
<dbReference type="Pfam" id="PF05050">
    <property type="entry name" value="Methyltransf_21"/>
    <property type="match status" value="1"/>
</dbReference>
<dbReference type="InterPro" id="IPR006342">
    <property type="entry name" value="FkbM_mtfrase"/>
</dbReference>
<keyword evidence="2" id="KW-0808">Transferase</keyword>
<dbReference type="Gene3D" id="3.40.50.150">
    <property type="entry name" value="Vaccinia Virus protein VP39"/>
    <property type="match status" value="1"/>
</dbReference>
<dbReference type="InterPro" id="IPR052514">
    <property type="entry name" value="SAM-dependent_MTase"/>
</dbReference>
<dbReference type="Proteomes" id="UP001250214">
    <property type="component" value="Unassembled WGS sequence"/>
</dbReference>
<dbReference type="PANTHER" id="PTHR34203">
    <property type="entry name" value="METHYLTRANSFERASE, FKBM FAMILY PROTEIN"/>
    <property type="match status" value="1"/>
</dbReference>
<accession>A0ABU2H9Y2</accession>
<dbReference type="EMBL" id="JAVLVT010000010">
    <property type="protein sequence ID" value="MDS1272123.1"/>
    <property type="molecule type" value="Genomic_DNA"/>
</dbReference>
<keyword evidence="3" id="KW-1185">Reference proteome</keyword>
<keyword evidence="2" id="KW-0489">Methyltransferase</keyword>
<dbReference type="PANTHER" id="PTHR34203:SF15">
    <property type="entry name" value="SLL1173 PROTEIN"/>
    <property type="match status" value="1"/>
</dbReference>
<protein>
    <submittedName>
        <fullName evidence="2">FkbM family methyltransferase</fullName>
    </submittedName>
</protein>
<evidence type="ECO:0000259" key="1">
    <source>
        <dbReference type="Pfam" id="PF05050"/>
    </source>
</evidence>
<reference evidence="3" key="1">
    <citation type="submission" date="2023-07" db="EMBL/GenBank/DDBJ databases">
        <title>Novel species in the genus Lipingzhangella isolated from Sambhar Salt Lake.</title>
        <authorList>
            <person name="Jiya N."/>
            <person name="Kajale S."/>
            <person name="Sharma A."/>
        </authorList>
    </citation>
    <scope>NUCLEOTIDE SEQUENCE [LARGE SCALE GENOMIC DNA]</scope>
    <source>
        <strain evidence="3">LS1_29</strain>
    </source>
</reference>
<proteinExistence type="predicted"/>
<dbReference type="SUPFAM" id="SSF53335">
    <property type="entry name" value="S-adenosyl-L-methionine-dependent methyltransferases"/>
    <property type="match status" value="1"/>
</dbReference>
<evidence type="ECO:0000313" key="2">
    <source>
        <dbReference type="EMBL" id="MDS1272123.1"/>
    </source>
</evidence>
<dbReference type="GO" id="GO:0032259">
    <property type="term" value="P:methylation"/>
    <property type="evidence" value="ECO:0007669"/>
    <property type="project" value="UniProtKB-KW"/>
</dbReference>
<dbReference type="GO" id="GO:0008168">
    <property type="term" value="F:methyltransferase activity"/>
    <property type="evidence" value="ECO:0007669"/>
    <property type="project" value="UniProtKB-KW"/>
</dbReference>
<dbReference type="RefSeq" id="WP_310913695.1">
    <property type="nucleotide sequence ID" value="NZ_JAVLVT010000010.1"/>
</dbReference>
<evidence type="ECO:0000313" key="3">
    <source>
        <dbReference type="Proteomes" id="UP001250214"/>
    </source>
</evidence>
<feature type="domain" description="Methyltransferase FkbM" evidence="1">
    <location>
        <begin position="110"/>
        <end position="247"/>
    </location>
</feature>
<name>A0ABU2H9Y2_9ACTN</name>
<dbReference type="InterPro" id="IPR029063">
    <property type="entry name" value="SAM-dependent_MTases_sf"/>
</dbReference>